<dbReference type="Proteomes" id="UP001152320">
    <property type="component" value="Chromosome 4"/>
</dbReference>
<keyword evidence="2" id="KW-1185">Reference proteome</keyword>
<comment type="caution">
    <text evidence="1">The sequence shown here is derived from an EMBL/GenBank/DDBJ whole genome shotgun (WGS) entry which is preliminary data.</text>
</comment>
<evidence type="ECO:0000313" key="2">
    <source>
        <dbReference type="Proteomes" id="UP001152320"/>
    </source>
</evidence>
<gene>
    <name evidence="1" type="ORF">HOLleu_10919</name>
</gene>
<organism evidence="1 2">
    <name type="scientific">Holothuria leucospilota</name>
    <name type="common">Black long sea cucumber</name>
    <name type="synonym">Mertensiothuria leucospilota</name>
    <dbReference type="NCBI Taxonomy" id="206669"/>
    <lineage>
        <taxon>Eukaryota</taxon>
        <taxon>Metazoa</taxon>
        <taxon>Echinodermata</taxon>
        <taxon>Eleutherozoa</taxon>
        <taxon>Echinozoa</taxon>
        <taxon>Holothuroidea</taxon>
        <taxon>Aspidochirotacea</taxon>
        <taxon>Aspidochirotida</taxon>
        <taxon>Holothuriidae</taxon>
        <taxon>Holothuria</taxon>
    </lineage>
</organism>
<sequence>MVPPKQCFYQTSYLCSQPRNVDSFNSPILFPREFSHVLLCTIYISDKSAAKASSQKLSAAIHELEVESPDAFIGDTILDLCYSNIKDAYVANRLPNLGEADHNLVLLLPKYRPVVQRLKPRVISNIKQWSADAEDCLRDCFDSTDLSVFIDSSSDIHDLTETITCFPNNKPWITKEIKQMINEKKRAFGTGNKDNLKDNQRRLNRAVRKEKLRYKEKVERYFTDNNMSQVCMRGLRLMSGYTTGDSESCQLPQVSTSYADELNTFHNRFGSLDFSNEINYLRTQLTYNPEPFLVISEDKVRYQFSKINPPKAAGPDMLSPHVLRTCSGQLAGIFTHIFNLSYSTLAIPEIWKQSCIIPVPQSSTVSCMNDLPPVALTSVVMKICELPLGHCYLVLWIPYSLTTPQAEVMMMRYSSYFIHYIPTWKTLDLRSHPASCTSTSHLPSIRYNPTFLIKS</sequence>
<dbReference type="EMBL" id="JAIZAY010000004">
    <property type="protein sequence ID" value="KAJ8043709.1"/>
    <property type="molecule type" value="Genomic_DNA"/>
</dbReference>
<evidence type="ECO:0008006" key="3">
    <source>
        <dbReference type="Google" id="ProtNLM"/>
    </source>
</evidence>
<accession>A0A9Q1HEU1</accession>
<dbReference type="PANTHER" id="PTHR47510:SF3">
    <property type="entry name" value="ENDO_EXONUCLEASE_PHOSPHATASE DOMAIN-CONTAINING PROTEIN"/>
    <property type="match status" value="1"/>
</dbReference>
<dbReference type="OrthoDB" id="10037236at2759"/>
<dbReference type="AlphaFoldDB" id="A0A9Q1HEU1"/>
<reference evidence="1" key="1">
    <citation type="submission" date="2021-10" db="EMBL/GenBank/DDBJ databases">
        <title>Tropical sea cucumber genome reveals ecological adaptation and Cuvierian tubules defense mechanism.</title>
        <authorList>
            <person name="Chen T."/>
        </authorList>
    </citation>
    <scope>NUCLEOTIDE SEQUENCE</scope>
    <source>
        <strain evidence="1">Nanhai2018</strain>
        <tissue evidence="1">Muscle</tissue>
    </source>
</reference>
<name>A0A9Q1HEU1_HOLLE</name>
<protein>
    <recommendedName>
        <fullName evidence="3">RNA-directed DNA polymerase from mobile element jockey</fullName>
    </recommendedName>
</protein>
<dbReference type="PANTHER" id="PTHR47510">
    <property type="entry name" value="REVERSE TRANSCRIPTASE DOMAIN-CONTAINING PROTEIN"/>
    <property type="match status" value="1"/>
</dbReference>
<evidence type="ECO:0000313" key="1">
    <source>
        <dbReference type="EMBL" id="KAJ8043709.1"/>
    </source>
</evidence>
<proteinExistence type="predicted"/>